<feature type="signal peptide" evidence="2">
    <location>
        <begin position="1"/>
        <end position="24"/>
    </location>
</feature>
<dbReference type="GO" id="GO:0006506">
    <property type="term" value="P:GPI anchor biosynthetic process"/>
    <property type="evidence" value="ECO:0007669"/>
    <property type="project" value="TreeGrafter"/>
</dbReference>
<evidence type="ECO:0000256" key="1">
    <source>
        <dbReference type="SAM" id="MobiDB-lite"/>
    </source>
</evidence>
<reference evidence="4" key="1">
    <citation type="submission" date="2016-02" db="EMBL/GenBank/DDBJ databases">
        <title>Draft genome sequence of Microdochium bolleyi, a fungal endophyte of beachgrass.</title>
        <authorList>
            <consortium name="DOE Joint Genome Institute"/>
            <person name="David A.S."/>
            <person name="May G."/>
            <person name="Haridas S."/>
            <person name="Lim J."/>
            <person name="Wang M."/>
            <person name="Labutti K."/>
            <person name="Lipzen A."/>
            <person name="Barry K."/>
            <person name="Grigoriev I.V."/>
        </authorList>
    </citation>
    <scope>NUCLEOTIDE SEQUENCE [LARGE SCALE GENOMIC DNA]</scope>
    <source>
        <strain evidence="4">J235TASD1</strain>
    </source>
</reference>
<evidence type="ECO:0000313" key="3">
    <source>
        <dbReference type="EMBL" id="KXJ97413.1"/>
    </source>
</evidence>
<name>A0A136JJU3_9PEZI</name>
<dbReference type="InterPro" id="IPR019433">
    <property type="entry name" value="GPI_ManTrfase_II_coact_Pga1"/>
</dbReference>
<feature type="chain" id="PRO_5007293878" evidence="2">
    <location>
        <begin position="25"/>
        <end position="271"/>
    </location>
</feature>
<proteinExistence type="predicted"/>
<feature type="compositionally biased region" description="Basic and acidic residues" evidence="1">
    <location>
        <begin position="170"/>
        <end position="182"/>
    </location>
</feature>
<dbReference type="OrthoDB" id="3360032at2759"/>
<evidence type="ECO:0000256" key="2">
    <source>
        <dbReference type="SAM" id="SignalP"/>
    </source>
</evidence>
<organism evidence="3 4">
    <name type="scientific">Microdochium bolleyi</name>
    <dbReference type="NCBI Taxonomy" id="196109"/>
    <lineage>
        <taxon>Eukaryota</taxon>
        <taxon>Fungi</taxon>
        <taxon>Dikarya</taxon>
        <taxon>Ascomycota</taxon>
        <taxon>Pezizomycotina</taxon>
        <taxon>Sordariomycetes</taxon>
        <taxon>Xylariomycetidae</taxon>
        <taxon>Xylariales</taxon>
        <taxon>Microdochiaceae</taxon>
        <taxon>Microdochium</taxon>
    </lineage>
</organism>
<evidence type="ECO:0000313" key="4">
    <source>
        <dbReference type="Proteomes" id="UP000070501"/>
    </source>
</evidence>
<keyword evidence="2" id="KW-0732">Signal</keyword>
<dbReference type="PANTHER" id="PTHR28022">
    <property type="entry name" value="GPI MANNOSYLTRANSFERASE 2 SUBUNIT PGA1"/>
    <property type="match status" value="1"/>
</dbReference>
<dbReference type="InParanoid" id="A0A136JJU3"/>
<dbReference type="PANTHER" id="PTHR28022:SF1">
    <property type="entry name" value="GPI MANNOSYLTRANSFERASE 2 SUBUNIT PGA1"/>
    <property type="match status" value="1"/>
</dbReference>
<keyword evidence="4" id="KW-1185">Reference proteome</keyword>
<dbReference type="AlphaFoldDB" id="A0A136JJU3"/>
<accession>A0A136JJU3</accession>
<feature type="compositionally biased region" description="Polar residues" evidence="1">
    <location>
        <begin position="160"/>
        <end position="169"/>
    </location>
</feature>
<dbReference type="Proteomes" id="UP000070501">
    <property type="component" value="Unassembled WGS sequence"/>
</dbReference>
<gene>
    <name evidence="3" type="ORF">Micbo1qcDRAFT_230076</name>
</gene>
<dbReference type="GO" id="GO:0000030">
    <property type="term" value="F:mannosyltransferase activity"/>
    <property type="evidence" value="ECO:0007669"/>
    <property type="project" value="TreeGrafter"/>
</dbReference>
<feature type="region of interest" description="Disordered" evidence="1">
    <location>
        <begin position="160"/>
        <end position="182"/>
    </location>
</feature>
<protein>
    <submittedName>
        <fullName evidence="3">Uncharacterized protein</fullName>
    </submittedName>
</protein>
<dbReference type="GO" id="GO:0031501">
    <property type="term" value="C:mannosyltransferase complex"/>
    <property type="evidence" value="ECO:0007669"/>
    <property type="project" value="TreeGrafter"/>
</dbReference>
<dbReference type="EMBL" id="KQ964245">
    <property type="protein sequence ID" value="KXJ97413.1"/>
    <property type="molecule type" value="Genomic_DNA"/>
</dbReference>
<dbReference type="GO" id="GO:0005789">
    <property type="term" value="C:endoplasmic reticulum membrane"/>
    <property type="evidence" value="ECO:0007669"/>
    <property type="project" value="TreeGrafter"/>
</dbReference>
<sequence>MPALLTMLSDFLLLFLLLPLLVRANTEKTIFLGPPTVNIPSSHPTLDALLLDVLRPQTLASSVIRTTLNASFPQSSPYLASLGTGVGGRDVDYSDKDYGTPSWLILDDLVPGQRYEVRVCWAATQPTAFKLETFELDKVFGTPELISSLSAYSYARHNNSSSSAAQQDTAKIRARDSNGKDDTEHHRSVLFLRIFAAADYFTLHKGLMTTVPPVRVDVILDPFLLNVLPRSLLPIVGYIIIVAVGSWFLAKNIAGALRHVALQTDLHKKAQ</sequence>